<protein>
    <submittedName>
        <fullName evidence="2">Uncharacterized protein</fullName>
    </submittedName>
</protein>
<proteinExistence type="predicted"/>
<evidence type="ECO:0000256" key="1">
    <source>
        <dbReference type="SAM" id="MobiDB-lite"/>
    </source>
</evidence>
<feature type="region of interest" description="Disordered" evidence="1">
    <location>
        <begin position="1"/>
        <end position="37"/>
    </location>
</feature>
<gene>
    <name evidence="2" type="ORF">E0Z10_g8720</name>
</gene>
<evidence type="ECO:0000313" key="3">
    <source>
        <dbReference type="Proteomes" id="UP000297716"/>
    </source>
</evidence>
<dbReference type="AlphaFoldDB" id="A0A4Z0Y872"/>
<name>A0A4Z0Y872_9PEZI</name>
<dbReference type="EMBL" id="SKBN01000246">
    <property type="protein sequence ID" value="TGJ80034.1"/>
    <property type="molecule type" value="Genomic_DNA"/>
</dbReference>
<feature type="compositionally biased region" description="Polar residues" evidence="1">
    <location>
        <begin position="1"/>
        <end position="10"/>
    </location>
</feature>
<feature type="region of interest" description="Disordered" evidence="1">
    <location>
        <begin position="56"/>
        <end position="78"/>
    </location>
</feature>
<reference evidence="2 3" key="1">
    <citation type="submission" date="2019-03" db="EMBL/GenBank/DDBJ databases">
        <title>Draft genome sequence of Xylaria hypoxylon DSM 108379, a ubiquitous saprotrophic-parasitic fungi on hardwood.</title>
        <authorList>
            <person name="Buettner E."/>
            <person name="Leonhardt S."/>
            <person name="Gebauer A.M."/>
            <person name="Liers C."/>
            <person name="Hofrichter M."/>
            <person name="Kellner H."/>
        </authorList>
    </citation>
    <scope>NUCLEOTIDE SEQUENCE [LARGE SCALE GENOMIC DNA]</scope>
    <source>
        <strain evidence="2 3">DSM 108379</strain>
    </source>
</reference>
<organism evidence="2 3">
    <name type="scientific">Xylaria hypoxylon</name>
    <dbReference type="NCBI Taxonomy" id="37992"/>
    <lineage>
        <taxon>Eukaryota</taxon>
        <taxon>Fungi</taxon>
        <taxon>Dikarya</taxon>
        <taxon>Ascomycota</taxon>
        <taxon>Pezizomycotina</taxon>
        <taxon>Sordariomycetes</taxon>
        <taxon>Xylariomycetidae</taxon>
        <taxon>Xylariales</taxon>
        <taxon>Xylariaceae</taxon>
        <taxon>Xylaria</taxon>
    </lineage>
</organism>
<dbReference type="Proteomes" id="UP000297716">
    <property type="component" value="Unassembled WGS sequence"/>
</dbReference>
<comment type="caution">
    <text evidence="2">The sequence shown here is derived from an EMBL/GenBank/DDBJ whole genome shotgun (WGS) entry which is preliminary data.</text>
</comment>
<keyword evidence="3" id="KW-1185">Reference proteome</keyword>
<sequence length="78" mass="8688">MGDLASNSEGNDSHADEVNGDSDGSQEDDTYQQSEFRTIDCSAIYDLLDHIEEEFDGETLDPSSLPEPQRANIERHDI</sequence>
<feature type="compositionally biased region" description="Acidic residues" evidence="1">
    <location>
        <begin position="18"/>
        <end position="30"/>
    </location>
</feature>
<accession>A0A4Z0Y872</accession>
<evidence type="ECO:0000313" key="2">
    <source>
        <dbReference type="EMBL" id="TGJ80034.1"/>
    </source>
</evidence>